<evidence type="ECO:0000256" key="3">
    <source>
        <dbReference type="ARBA" id="ARBA00023163"/>
    </source>
</evidence>
<evidence type="ECO:0000259" key="4">
    <source>
        <dbReference type="PROSITE" id="PS50995"/>
    </source>
</evidence>
<dbReference type="SUPFAM" id="SSF46785">
    <property type="entry name" value="Winged helix' DNA-binding domain"/>
    <property type="match status" value="1"/>
</dbReference>
<dbReference type="HOGENOM" id="CLU_083287_12_2_9"/>
<keyword evidence="1" id="KW-0805">Transcription regulation</keyword>
<reference evidence="5 6" key="1">
    <citation type="journal article" date="2011" name="J. Bacteriol.">
        <title>Genome sequence of the nonpathogenic Listeria monocytogenes serovar 4a strain M7.</title>
        <authorList>
            <person name="Chen J."/>
            <person name="Xia Y."/>
            <person name="Cheng C."/>
            <person name="Fang C."/>
            <person name="Shan Y."/>
            <person name="Jin G."/>
            <person name="Fang W."/>
        </authorList>
    </citation>
    <scope>NUCLEOTIDE SEQUENCE [LARGE SCALE GENOMIC DNA]</scope>
    <source>
        <strain evidence="5 6">M7</strain>
    </source>
</reference>
<organism evidence="5 6">
    <name type="scientific">Listeria monocytogenes serotype 4a (strain M7)</name>
    <dbReference type="NCBI Taxonomy" id="1030009"/>
    <lineage>
        <taxon>Bacteria</taxon>
        <taxon>Bacillati</taxon>
        <taxon>Bacillota</taxon>
        <taxon>Bacilli</taxon>
        <taxon>Bacillales</taxon>
        <taxon>Listeriaceae</taxon>
        <taxon>Listeria</taxon>
    </lineage>
</organism>
<dbReference type="PROSITE" id="PS50995">
    <property type="entry name" value="HTH_MARR_2"/>
    <property type="match status" value="1"/>
</dbReference>
<accession>A0A0E0UTH2</accession>
<evidence type="ECO:0000256" key="1">
    <source>
        <dbReference type="ARBA" id="ARBA00023015"/>
    </source>
</evidence>
<name>A0A0E0UTH2_LISMM</name>
<dbReference type="InterPro" id="IPR036390">
    <property type="entry name" value="WH_DNA-bd_sf"/>
</dbReference>
<sequence>MIERSGEMSSKNQDLGHSVIKAFMNFKHAEIKSFQIPGYSKSETRFIFILSRGLKSRGPKIRVSDLGHMLRISKPSVTQMIQSLEGKGLIKRVQNPEDKRSMYVELTEVGAGVSEKMLDEFQTSFEDMQEFLGEDDMKKLITLLEKLTDYLNTKSENKEA</sequence>
<dbReference type="Gene3D" id="1.10.10.10">
    <property type="entry name" value="Winged helix-like DNA-binding domain superfamily/Winged helix DNA-binding domain"/>
    <property type="match status" value="1"/>
</dbReference>
<gene>
    <name evidence="5" type="primary">marR</name>
    <name evidence="5" type="ordered locus">LMM7_0638</name>
</gene>
<dbReference type="Pfam" id="PF01047">
    <property type="entry name" value="MarR"/>
    <property type="match status" value="1"/>
</dbReference>
<evidence type="ECO:0000313" key="5">
    <source>
        <dbReference type="EMBL" id="AEH91644.1"/>
    </source>
</evidence>
<evidence type="ECO:0000313" key="6">
    <source>
        <dbReference type="Proteomes" id="UP000000486"/>
    </source>
</evidence>
<evidence type="ECO:0000256" key="2">
    <source>
        <dbReference type="ARBA" id="ARBA00023125"/>
    </source>
</evidence>
<dbReference type="KEGG" id="lmq:LMM7_0638"/>
<dbReference type="Proteomes" id="UP000000486">
    <property type="component" value="Chromosome"/>
</dbReference>
<feature type="domain" description="HTH marR-type" evidence="4">
    <location>
        <begin position="12"/>
        <end position="149"/>
    </location>
</feature>
<keyword evidence="3" id="KW-0804">Transcription</keyword>
<keyword evidence="2" id="KW-0238">DNA-binding</keyword>
<dbReference type="PANTHER" id="PTHR42756">
    <property type="entry name" value="TRANSCRIPTIONAL REGULATOR, MARR"/>
    <property type="match status" value="1"/>
</dbReference>
<dbReference type="GO" id="GO:0003677">
    <property type="term" value="F:DNA binding"/>
    <property type="evidence" value="ECO:0007669"/>
    <property type="project" value="UniProtKB-KW"/>
</dbReference>
<protein>
    <submittedName>
        <fullName evidence="5">Putative transcriptional regulator, MarR family</fullName>
    </submittedName>
</protein>
<dbReference type="InterPro" id="IPR036388">
    <property type="entry name" value="WH-like_DNA-bd_sf"/>
</dbReference>
<dbReference type="AlphaFoldDB" id="A0A0E0UTH2"/>
<dbReference type="PANTHER" id="PTHR42756:SF1">
    <property type="entry name" value="TRANSCRIPTIONAL REPRESSOR OF EMRAB OPERON"/>
    <property type="match status" value="1"/>
</dbReference>
<dbReference type="InterPro" id="IPR000835">
    <property type="entry name" value="HTH_MarR-typ"/>
</dbReference>
<dbReference type="EMBL" id="CP002816">
    <property type="protein sequence ID" value="AEH91644.1"/>
    <property type="molecule type" value="Genomic_DNA"/>
</dbReference>
<proteinExistence type="predicted"/>
<dbReference type="PRINTS" id="PR00598">
    <property type="entry name" value="HTHMARR"/>
</dbReference>
<dbReference type="SMART" id="SM00347">
    <property type="entry name" value="HTH_MARR"/>
    <property type="match status" value="1"/>
</dbReference>
<dbReference type="GO" id="GO:0003700">
    <property type="term" value="F:DNA-binding transcription factor activity"/>
    <property type="evidence" value="ECO:0007669"/>
    <property type="project" value="InterPro"/>
</dbReference>
<dbReference type="PATRIC" id="fig|1030009.3.peg.629"/>